<dbReference type="FunFam" id="3.30.70.270:FF:000001">
    <property type="entry name" value="Diguanylate cyclase domain protein"/>
    <property type="match status" value="1"/>
</dbReference>
<feature type="coiled-coil region" evidence="4">
    <location>
        <begin position="316"/>
        <end position="350"/>
    </location>
</feature>
<dbReference type="PANTHER" id="PTHR45138:SF9">
    <property type="entry name" value="DIGUANYLATE CYCLASE DGCM-RELATED"/>
    <property type="match status" value="1"/>
</dbReference>
<evidence type="ECO:0000256" key="1">
    <source>
        <dbReference type="ARBA" id="ARBA00001946"/>
    </source>
</evidence>
<dbReference type="RefSeq" id="WP_126751110.1">
    <property type="nucleotide sequence ID" value="NZ_JBHUMT010000016.1"/>
</dbReference>
<dbReference type="SUPFAM" id="SSF55073">
    <property type="entry name" value="Nucleotide cyclase"/>
    <property type="match status" value="1"/>
</dbReference>
<dbReference type="InterPro" id="IPR043128">
    <property type="entry name" value="Rev_trsase/Diguanyl_cyclase"/>
</dbReference>
<gene>
    <name evidence="6" type="ORF">CWI73_00790</name>
</gene>
<evidence type="ECO:0000256" key="2">
    <source>
        <dbReference type="ARBA" id="ARBA00012528"/>
    </source>
</evidence>
<name>A0A432YVV2_9GAMM</name>
<dbReference type="EC" id="2.7.7.65" evidence="2"/>
<dbReference type="InterPro" id="IPR048516">
    <property type="entry name" value="DGCcoil"/>
</dbReference>
<evidence type="ECO:0000256" key="3">
    <source>
        <dbReference type="ARBA" id="ARBA00034247"/>
    </source>
</evidence>
<dbReference type="PROSITE" id="PS50887">
    <property type="entry name" value="GGDEF"/>
    <property type="match status" value="1"/>
</dbReference>
<evidence type="ECO:0000313" key="6">
    <source>
        <dbReference type="EMBL" id="RUO67436.1"/>
    </source>
</evidence>
<dbReference type="InterPro" id="IPR029787">
    <property type="entry name" value="Nucleotide_cyclase"/>
</dbReference>
<protein>
    <recommendedName>
        <fullName evidence="2">diguanylate cyclase</fullName>
        <ecNumber evidence="2">2.7.7.65</ecNumber>
    </recommendedName>
</protein>
<dbReference type="GO" id="GO:1902201">
    <property type="term" value="P:negative regulation of bacterial-type flagellum-dependent cell motility"/>
    <property type="evidence" value="ECO:0007669"/>
    <property type="project" value="TreeGrafter"/>
</dbReference>
<dbReference type="Gene3D" id="3.30.70.270">
    <property type="match status" value="1"/>
</dbReference>
<dbReference type="Pfam" id="PF00990">
    <property type="entry name" value="GGDEF"/>
    <property type="match status" value="1"/>
</dbReference>
<dbReference type="NCBIfam" id="TIGR00254">
    <property type="entry name" value="GGDEF"/>
    <property type="match status" value="1"/>
</dbReference>
<organism evidence="6 7">
    <name type="scientific">Idiomarina piscisalsi</name>
    <dbReference type="NCBI Taxonomy" id="1096243"/>
    <lineage>
        <taxon>Bacteria</taxon>
        <taxon>Pseudomonadati</taxon>
        <taxon>Pseudomonadota</taxon>
        <taxon>Gammaproteobacteria</taxon>
        <taxon>Alteromonadales</taxon>
        <taxon>Idiomarinaceae</taxon>
        <taxon>Idiomarina</taxon>
    </lineage>
</organism>
<feature type="domain" description="GGDEF" evidence="5">
    <location>
        <begin position="381"/>
        <end position="513"/>
    </location>
</feature>
<accession>A0A432YVV2</accession>
<evidence type="ECO:0000256" key="4">
    <source>
        <dbReference type="SAM" id="Coils"/>
    </source>
</evidence>
<evidence type="ECO:0000259" key="5">
    <source>
        <dbReference type="PROSITE" id="PS50887"/>
    </source>
</evidence>
<dbReference type="PANTHER" id="PTHR45138">
    <property type="entry name" value="REGULATORY COMPONENTS OF SENSORY TRANSDUCTION SYSTEM"/>
    <property type="match status" value="1"/>
</dbReference>
<dbReference type="GO" id="GO:0052621">
    <property type="term" value="F:diguanylate cyclase activity"/>
    <property type="evidence" value="ECO:0007669"/>
    <property type="project" value="UniProtKB-EC"/>
</dbReference>
<dbReference type="InterPro" id="IPR050469">
    <property type="entry name" value="Diguanylate_Cyclase"/>
</dbReference>
<dbReference type="Pfam" id="PF20975">
    <property type="entry name" value="DGCcoil"/>
    <property type="match status" value="1"/>
</dbReference>
<reference evidence="6 7" key="1">
    <citation type="journal article" date="2011" name="Front. Microbiol.">
        <title>Genomic signatures of strain selection and enhancement in Bacillus atrophaeus var. globigii, a historical biowarfare simulant.</title>
        <authorList>
            <person name="Gibbons H.S."/>
            <person name="Broomall S.M."/>
            <person name="McNew L.A."/>
            <person name="Daligault H."/>
            <person name="Chapman C."/>
            <person name="Bruce D."/>
            <person name="Karavis M."/>
            <person name="Krepps M."/>
            <person name="McGregor P.A."/>
            <person name="Hong C."/>
            <person name="Park K.H."/>
            <person name="Akmal A."/>
            <person name="Feldman A."/>
            <person name="Lin J.S."/>
            <person name="Chang W.E."/>
            <person name="Higgs B.W."/>
            <person name="Demirev P."/>
            <person name="Lindquist J."/>
            <person name="Liem A."/>
            <person name="Fochler E."/>
            <person name="Read T.D."/>
            <person name="Tapia R."/>
            <person name="Johnson S."/>
            <person name="Bishop-Lilly K.A."/>
            <person name="Detter C."/>
            <person name="Han C."/>
            <person name="Sozhamannan S."/>
            <person name="Rosenzweig C.N."/>
            <person name="Skowronski E.W."/>
        </authorList>
    </citation>
    <scope>NUCLEOTIDE SEQUENCE [LARGE SCALE GENOMIC DNA]</scope>
    <source>
        <strain evidence="6 7">TPS4-2</strain>
    </source>
</reference>
<dbReference type="InterPro" id="IPR000160">
    <property type="entry name" value="GGDEF_dom"/>
</dbReference>
<dbReference type="AlphaFoldDB" id="A0A432YVV2"/>
<dbReference type="Proteomes" id="UP000288361">
    <property type="component" value="Unassembled WGS sequence"/>
</dbReference>
<comment type="caution">
    <text evidence="6">The sequence shown here is derived from an EMBL/GenBank/DDBJ whole genome shotgun (WGS) entry which is preliminary data.</text>
</comment>
<dbReference type="GO" id="GO:0043709">
    <property type="term" value="P:cell adhesion involved in single-species biofilm formation"/>
    <property type="evidence" value="ECO:0007669"/>
    <property type="project" value="TreeGrafter"/>
</dbReference>
<dbReference type="EMBL" id="PIQA01000001">
    <property type="protein sequence ID" value="RUO67436.1"/>
    <property type="molecule type" value="Genomic_DNA"/>
</dbReference>
<comment type="catalytic activity">
    <reaction evidence="3">
        <text>2 GTP = 3',3'-c-di-GMP + 2 diphosphate</text>
        <dbReference type="Rhea" id="RHEA:24898"/>
        <dbReference type="ChEBI" id="CHEBI:33019"/>
        <dbReference type="ChEBI" id="CHEBI:37565"/>
        <dbReference type="ChEBI" id="CHEBI:58805"/>
        <dbReference type="EC" id="2.7.7.65"/>
    </reaction>
</comment>
<sequence length="515" mass="58076">MSIPETPQEQVQHLSKKLKQSIQSRKQLEDDYRRDSERYSEFVNQLCLALNGVDNDLDSIIHQLRSQIQQNASAAVLDPLIEKLSGAIADYTIKFQQQTKQTTDTISNALAKLEPSTRQAEKELASIEKAFEKPTMALTHYLPLVNRLLNLSHQCAVTKNEPKADAVATETYQAQLFDLLSEVEFSGNSAEALQQVKTALQKPQSLDTLMTISLKVMRLIFNSVNEERKSAQSFLQQLNASLESVNSILGTTVSTSVYFDEQRSELNEKLKLGVSDISDCVHGASELFELKETVGSKLEQLGVTLEQHILLQNQERENFTKNTSELEDKLRQTEAEVERYKRELAQQKFRSLQDALTKLPNRSAFEERLNMEFARWQKGQTALTIAIADVDFFKDVNDNFGHIAGDKTLQVIAGTLNKALKNDGFVCRYGGEEFAIIFCLDENQVKEKMELAREKVANIPFKFKTDDIRITVSAGVASFKNNNDTTVSVFERADKALYQAKENGRNNVILAPDGY</sequence>
<dbReference type="SMART" id="SM00267">
    <property type="entry name" value="GGDEF"/>
    <property type="match status" value="1"/>
</dbReference>
<comment type="cofactor">
    <cofactor evidence="1">
        <name>Mg(2+)</name>
        <dbReference type="ChEBI" id="CHEBI:18420"/>
    </cofactor>
</comment>
<evidence type="ECO:0000313" key="7">
    <source>
        <dbReference type="Proteomes" id="UP000288361"/>
    </source>
</evidence>
<dbReference type="GO" id="GO:0005886">
    <property type="term" value="C:plasma membrane"/>
    <property type="evidence" value="ECO:0007669"/>
    <property type="project" value="TreeGrafter"/>
</dbReference>
<proteinExistence type="predicted"/>
<keyword evidence="4" id="KW-0175">Coiled coil</keyword>
<dbReference type="CDD" id="cd01949">
    <property type="entry name" value="GGDEF"/>
    <property type="match status" value="1"/>
</dbReference>